<dbReference type="EnsemblBacteria" id="CAD75305">
    <property type="protein sequence ID" value="CAD75305"/>
    <property type="gene ID" value="RB7313"/>
</dbReference>
<keyword evidence="2" id="KW-1185">Reference proteome</keyword>
<evidence type="ECO:0000313" key="1">
    <source>
        <dbReference type="EMBL" id="CAD75305.1"/>
    </source>
</evidence>
<dbReference type="KEGG" id="rba:RB7313"/>
<sequence length="51" mass="5559">MKAAPAKLPPSSQTDLQPGPIATCEVSKSHLASVVFWFLIEGLAARFSRRF</sequence>
<dbReference type="InParanoid" id="Q7UNW0"/>
<evidence type="ECO:0000313" key="2">
    <source>
        <dbReference type="Proteomes" id="UP000001025"/>
    </source>
</evidence>
<dbReference type="AlphaFoldDB" id="Q7UNW0"/>
<protein>
    <submittedName>
        <fullName evidence="1">Uncharacterized protein</fullName>
    </submittedName>
</protein>
<gene>
    <name evidence="1" type="ordered locus">RB7313</name>
</gene>
<dbReference type="STRING" id="243090.RB7313"/>
<name>Q7UNW0_RHOBA</name>
<reference evidence="1 2" key="1">
    <citation type="journal article" date="2003" name="Proc. Natl. Acad. Sci. U.S.A.">
        <title>Complete genome sequence of the marine planctomycete Pirellula sp. strain 1.</title>
        <authorList>
            <person name="Gloeckner F.O."/>
            <person name="Kube M."/>
            <person name="Bauer M."/>
            <person name="Teeling H."/>
            <person name="Lombardot T."/>
            <person name="Ludwig W."/>
            <person name="Gade D."/>
            <person name="Beck A."/>
            <person name="Borzym K."/>
            <person name="Heitmann K."/>
            <person name="Rabus R."/>
            <person name="Schlesner H."/>
            <person name="Amann R."/>
            <person name="Reinhardt R."/>
        </authorList>
    </citation>
    <scope>NUCLEOTIDE SEQUENCE [LARGE SCALE GENOMIC DNA]</scope>
    <source>
        <strain evidence="2">DSM 10527 / NCIMB 13988 / SH1</strain>
    </source>
</reference>
<accession>Q7UNW0</accession>
<proteinExistence type="predicted"/>
<dbReference type="HOGENOM" id="CLU_3103152_0_0_0"/>
<dbReference type="EMBL" id="BX294145">
    <property type="protein sequence ID" value="CAD75305.1"/>
    <property type="molecule type" value="Genomic_DNA"/>
</dbReference>
<dbReference type="Proteomes" id="UP000001025">
    <property type="component" value="Chromosome"/>
</dbReference>
<organism evidence="1 2">
    <name type="scientific">Rhodopirellula baltica (strain DSM 10527 / NCIMB 13988 / SH1)</name>
    <dbReference type="NCBI Taxonomy" id="243090"/>
    <lineage>
        <taxon>Bacteria</taxon>
        <taxon>Pseudomonadati</taxon>
        <taxon>Planctomycetota</taxon>
        <taxon>Planctomycetia</taxon>
        <taxon>Pirellulales</taxon>
        <taxon>Pirellulaceae</taxon>
        <taxon>Rhodopirellula</taxon>
    </lineage>
</organism>